<organism evidence="2 3">
    <name type="scientific">Arenibacter algicola</name>
    <dbReference type="NCBI Taxonomy" id="616991"/>
    <lineage>
        <taxon>Bacteria</taxon>
        <taxon>Pseudomonadati</taxon>
        <taxon>Bacteroidota</taxon>
        <taxon>Flavobacteriia</taxon>
        <taxon>Flavobacteriales</taxon>
        <taxon>Flavobacteriaceae</taxon>
        <taxon>Arenibacter</taxon>
    </lineage>
</organism>
<dbReference type="Pfam" id="PF01966">
    <property type="entry name" value="HD"/>
    <property type="match status" value="1"/>
</dbReference>
<dbReference type="InterPro" id="IPR003607">
    <property type="entry name" value="HD/PDEase_dom"/>
</dbReference>
<evidence type="ECO:0000313" key="2">
    <source>
        <dbReference type="EMBL" id="ASO06859.1"/>
    </source>
</evidence>
<dbReference type="KEGG" id="aalg:AREALGSMS7_03438"/>
<dbReference type="GO" id="GO:0016787">
    <property type="term" value="F:hydrolase activity"/>
    <property type="evidence" value="ECO:0007669"/>
    <property type="project" value="UniProtKB-KW"/>
</dbReference>
<reference evidence="2 3" key="1">
    <citation type="submission" date="2017-07" db="EMBL/GenBank/DDBJ databases">
        <title>Genome Sequence of Arenibacter algicola Strain SMS7 Isolated from a culture of the Diatom Skeletonema marinoi.</title>
        <authorList>
            <person name="Topel M."/>
            <person name="Pinder M.I.M."/>
            <person name="Johansson O.N."/>
            <person name="Kourtchenko O."/>
            <person name="Godhe A."/>
            <person name="Clarke A.K."/>
        </authorList>
    </citation>
    <scope>NUCLEOTIDE SEQUENCE [LARGE SCALE GENOMIC DNA]</scope>
    <source>
        <strain evidence="2 3">SMS7</strain>
    </source>
</reference>
<evidence type="ECO:0000313" key="3">
    <source>
        <dbReference type="Proteomes" id="UP000204551"/>
    </source>
</evidence>
<sequence>MILKVSNYCSSILLNDKCAILPFHNLEHTKEVVSNVHVISKFLEFTEQEMEPIIIAAWFHDTGHSEIYQGHESVSKRLAEGFLRIEGYPKDKIATVLNCIEATKMPQSCTDKYSAVLCDADIFHIGTNNFFFKKLLLRREWDIKGIMQVSDLDWHRLNLKFLRDHHFKTLYGKEILKPVKLENEEKVKYILSFCG</sequence>
<dbReference type="InterPro" id="IPR006674">
    <property type="entry name" value="HD_domain"/>
</dbReference>
<proteinExistence type="predicted"/>
<feature type="domain" description="HD" evidence="1">
    <location>
        <begin position="26"/>
        <end position="124"/>
    </location>
</feature>
<accession>A0A221UZR3</accession>
<dbReference type="CDD" id="cd00077">
    <property type="entry name" value="HDc"/>
    <property type="match status" value="1"/>
</dbReference>
<protein>
    <submittedName>
        <fullName evidence="2">Metal-dependent phosphohydrolase</fullName>
    </submittedName>
</protein>
<keyword evidence="2" id="KW-0378">Hydrolase</keyword>
<evidence type="ECO:0000259" key="1">
    <source>
        <dbReference type="Pfam" id="PF01966"/>
    </source>
</evidence>
<dbReference type="RefSeq" id="WP_394335525.1">
    <property type="nucleotide sequence ID" value="NZ_CP022515.1"/>
</dbReference>
<gene>
    <name evidence="2" type="ORF">AREALGSMS7_03438</name>
</gene>
<dbReference type="EMBL" id="CP022515">
    <property type="protein sequence ID" value="ASO06859.1"/>
    <property type="molecule type" value="Genomic_DNA"/>
</dbReference>
<dbReference type="AlphaFoldDB" id="A0A221UZR3"/>
<name>A0A221UZR3_9FLAO</name>
<dbReference type="SUPFAM" id="SSF109604">
    <property type="entry name" value="HD-domain/PDEase-like"/>
    <property type="match status" value="1"/>
</dbReference>
<dbReference type="Proteomes" id="UP000204551">
    <property type="component" value="Chromosome"/>
</dbReference>
<dbReference type="Gene3D" id="1.10.3210.10">
    <property type="entry name" value="Hypothetical protein af1432"/>
    <property type="match status" value="1"/>
</dbReference>